<dbReference type="Pfam" id="PF08238">
    <property type="entry name" value="Sel1"/>
    <property type="match status" value="2"/>
</dbReference>
<evidence type="ECO:0000313" key="3">
    <source>
        <dbReference type="Proteomes" id="UP001246372"/>
    </source>
</evidence>
<evidence type="ECO:0008006" key="4">
    <source>
        <dbReference type="Google" id="ProtNLM"/>
    </source>
</evidence>
<dbReference type="SMART" id="SM00671">
    <property type="entry name" value="SEL1"/>
    <property type="match status" value="2"/>
</dbReference>
<dbReference type="Gene3D" id="1.25.40.10">
    <property type="entry name" value="Tetratricopeptide repeat domain"/>
    <property type="match status" value="1"/>
</dbReference>
<dbReference type="SUPFAM" id="SSF81901">
    <property type="entry name" value="HCP-like"/>
    <property type="match status" value="1"/>
</dbReference>
<name>A0ABU3PI90_9BURK</name>
<dbReference type="Proteomes" id="UP001246372">
    <property type="component" value="Unassembled WGS sequence"/>
</dbReference>
<feature type="region of interest" description="Disordered" evidence="1">
    <location>
        <begin position="1"/>
        <end position="20"/>
    </location>
</feature>
<dbReference type="EMBL" id="JAVXZY010000014">
    <property type="protein sequence ID" value="MDT9002289.1"/>
    <property type="molecule type" value="Genomic_DNA"/>
</dbReference>
<sequence>MLIATSVLSGSAWASDRSPYNKGVDAWRAKDYAEARKQWQQSLAEGGPDEALNNLAFLLYQGLGGPAEPARAVELWRKGAMLAVSEAQLHLGQAYEAGKGVSRQPLTAYAWYRCAVATASLLSKSDDTEASIEKDARGALAALSPSMSSAERQEAETLAHTLITRFSRRLELGTK</sequence>
<evidence type="ECO:0000256" key="1">
    <source>
        <dbReference type="SAM" id="MobiDB-lite"/>
    </source>
</evidence>
<comment type="caution">
    <text evidence="2">The sequence shown here is derived from an EMBL/GenBank/DDBJ whole genome shotgun (WGS) entry which is preliminary data.</text>
</comment>
<reference evidence="2" key="1">
    <citation type="submission" date="2023-09" db="EMBL/GenBank/DDBJ databases">
        <title>Paucibacter sp. APW11 Genome sequencing and assembly.</title>
        <authorList>
            <person name="Kim I."/>
        </authorList>
    </citation>
    <scope>NUCLEOTIDE SEQUENCE</scope>
    <source>
        <strain evidence="2">APW11</strain>
    </source>
</reference>
<dbReference type="RefSeq" id="WP_315653186.1">
    <property type="nucleotide sequence ID" value="NZ_JAVXZY010000014.1"/>
</dbReference>
<gene>
    <name evidence="2" type="ORF">RQP53_23615</name>
</gene>
<dbReference type="InterPro" id="IPR006597">
    <property type="entry name" value="Sel1-like"/>
</dbReference>
<accession>A0ABU3PI90</accession>
<organism evidence="2 3">
    <name type="scientific">Roseateles aquae</name>
    <dbReference type="NCBI Taxonomy" id="3077235"/>
    <lineage>
        <taxon>Bacteria</taxon>
        <taxon>Pseudomonadati</taxon>
        <taxon>Pseudomonadota</taxon>
        <taxon>Betaproteobacteria</taxon>
        <taxon>Burkholderiales</taxon>
        <taxon>Sphaerotilaceae</taxon>
        <taxon>Roseateles</taxon>
    </lineage>
</organism>
<evidence type="ECO:0000313" key="2">
    <source>
        <dbReference type="EMBL" id="MDT9002289.1"/>
    </source>
</evidence>
<protein>
    <recommendedName>
        <fullName evidence="4">Sel1 repeat family protein</fullName>
    </recommendedName>
</protein>
<proteinExistence type="predicted"/>
<dbReference type="InterPro" id="IPR011990">
    <property type="entry name" value="TPR-like_helical_dom_sf"/>
</dbReference>
<keyword evidence="3" id="KW-1185">Reference proteome</keyword>